<accession>A0A0F9MGC6</accession>
<comment type="caution">
    <text evidence="2">The sequence shown here is derived from an EMBL/GenBank/DDBJ whole genome shotgun (WGS) entry which is preliminary data.</text>
</comment>
<name>A0A0F9MGC6_9ZZZZ</name>
<protein>
    <submittedName>
        <fullName evidence="2">Uncharacterized protein</fullName>
    </submittedName>
</protein>
<dbReference type="EMBL" id="LAZR01010214">
    <property type="protein sequence ID" value="KKM68177.1"/>
    <property type="molecule type" value="Genomic_DNA"/>
</dbReference>
<evidence type="ECO:0000256" key="1">
    <source>
        <dbReference type="SAM" id="Coils"/>
    </source>
</evidence>
<organism evidence="2">
    <name type="scientific">marine sediment metagenome</name>
    <dbReference type="NCBI Taxonomy" id="412755"/>
    <lineage>
        <taxon>unclassified sequences</taxon>
        <taxon>metagenomes</taxon>
        <taxon>ecological metagenomes</taxon>
    </lineage>
</organism>
<gene>
    <name evidence="2" type="ORF">LCGC14_1463510</name>
</gene>
<dbReference type="AlphaFoldDB" id="A0A0F9MGC6"/>
<sequence length="80" mass="9285">MSNEIDRYGKWTKEGLQKKIKLQVETTQEINDQLKDTLKQINELADKLIMKDLSKLTMPGLKELQININKLASQIKELSK</sequence>
<feature type="coiled-coil region" evidence="1">
    <location>
        <begin position="24"/>
        <end position="51"/>
    </location>
</feature>
<keyword evidence="1" id="KW-0175">Coiled coil</keyword>
<evidence type="ECO:0000313" key="2">
    <source>
        <dbReference type="EMBL" id="KKM68177.1"/>
    </source>
</evidence>
<reference evidence="2" key="1">
    <citation type="journal article" date="2015" name="Nature">
        <title>Complex archaea that bridge the gap between prokaryotes and eukaryotes.</title>
        <authorList>
            <person name="Spang A."/>
            <person name="Saw J.H."/>
            <person name="Jorgensen S.L."/>
            <person name="Zaremba-Niedzwiedzka K."/>
            <person name="Martijn J."/>
            <person name="Lind A.E."/>
            <person name="van Eijk R."/>
            <person name="Schleper C."/>
            <person name="Guy L."/>
            <person name="Ettema T.J."/>
        </authorList>
    </citation>
    <scope>NUCLEOTIDE SEQUENCE</scope>
</reference>
<proteinExistence type="predicted"/>